<proteinExistence type="predicted"/>
<keyword evidence="1" id="KW-0238">DNA-binding</keyword>
<dbReference type="InterPro" id="IPR009061">
    <property type="entry name" value="DNA-bd_dom_put_sf"/>
</dbReference>
<dbReference type="InterPro" id="IPR000551">
    <property type="entry name" value="MerR-type_HTH_dom"/>
</dbReference>
<dbReference type="InterPro" id="IPR012925">
    <property type="entry name" value="TipAS_dom"/>
</dbReference>
<dbReference type="EMBL" id="CADCVE010000034">
    <property type="protein sequence ID" value="CAA9452108.1"/>
    <property type="molecule type" value="Genomic_DNA"/>
</dbReference>
<dbReference type="SMART" id="SM00422">
    <property type="entry name" value="HTH_MERR"/>
    <property type="match status" value="1"/>
</dbReference>
<organism evidence="4">
    <name type="scientific">uncultured Rubrobacteraceae bacterium</name>
    <dbReference type="NCBI Taxonomy" id="349277"/>
    <lineage>
        <taxon>Bacteria</taxon>
        <taxon>Bacillati</taxon>
        <taxon>Actinomycetota</taxon>
        <taxon>Rubrobacteria</taxon>
        <taxon>Rubrobacterales</taxon>
        <taxon>Rubrobacteraceae</taxon>
        <taxon>environmental samples</taxon>
    </lineage>
</organism>
<dbReference type="InterPro" id="IPR047057">
    <property type="entry name" value="MerR_fam"/>
</dbReference>
<name>A0A6J4QQQ8_9ACTN</name>
<dbReference type="CDD" id="cd04788">
    <property type="entry name" value="HTH_NolA-AlbR"/>
    <property type="match status" value="1"/>
</dbReference>
<dbReference type="PANTHER" id="PTHR30204:SF90">
    <property type="entry name" value="HTH-TYPE TRANSCRIPTIONAL ACTIVATOR MTA"/>
    <property type="match status" value="1"/>
</dbReference>
<sequence>METRQSAALKVGELAKQTGLSVRTLHYYDEIGLLSPSRRTEAGHRLYTAGDVDRLRQINSLRYLGASLEEIREILDAPDFSPRRVIEQHLARLREQIKLQQKLCDRLEEIAARLSSKEEGSAEELVQTVEVIRMSERLWRYYTPEQREEIEERGRGLGEERIRQVEAEWPELMEQVRAEMEAGTDPSDERVQRLAKRWMELVREFTGGNPEIESSVRNVWRQEETIHGVDTGPMREMGEYISRAMAASKKPK</sequence>
<dbReference type="PANTHER" id="PTHR30204">
    <property type="entry name" value="REDOX-CYCLING DRUG-SENSING TRANSCRIPTIONAL ACTIVATOR SOXR"/>
    <property type="match status" value="1"/>
</dbReference>
<protein>
    <submittedName>
        <fullName evidence="4">Transcriptional regulator, MerR family</fullName>
    </submittedName>
</protein>
<accession>A0A6J4QQQ8</accession>
<evidence type="ECO:0000256" key="1">
    <source>
        <dbReference type="ARBA" id="ARBA00023125"/>
    </source>
</evidence>
<dbReference type="SUPFAM" id="SSF46955">
    <property type="entry name" value="Putative DNA-binding domain"/>
    <property type="match status" value="1"/>
</dbReference>
<dbReference type="GO" id="GO:0003700">
    <property type="term" value="F:DNA-binding transcription factor activity"/>
    <property type="evidence" value="ECO:0007669"/>
    <property type="project" value="InterPro"/>
</dbReference>
<gene>
    <name evidence="4" type="ORF">AVDCRST_MAG28-1879</name>
</gene>
<dbReference type="PROSITE" id="PS50937">
    <property type="entry name" value="HTH_MERR_2"/>
    <property type="match status" value="1"/>
</dbReference>
<dbReference type="PROSITE" id="PS00552">
    <property type="entry name" value="HTH_MERR_1"/>
    <property type="match status" value="1"/>
</dbReference>
<dbReference type="Pfam" id="PF07739">
    <property type="entry name" value="TipAS"/>
    <property type="match status" value="1"/>
</dbReference>
<evidence type="ECO:0000256" key="2">
    <source>
        <dbReference type="SAM" id="Coils"/>
    </source>
</evidence>
<dbReference type="Gene3D" id="1.10.1660.10">
    <property type="match status" value="1"/>
</dbReference>
<dbReference type="GO" id="GO:0003677">
    <property type="term" value="F:DNA binding"/>
    <property type="evidence" value="ECO:0007669"/>
    <property type="project" value="UniProtKB-KW"/>
</dbReference>
<evidence type="ECO:0000259" key="3">
    <source>
        <dbReference type="PROSITE" id="PS50937"/>
    </source>
</evidence>
<dbReference type="Pfam" id="PF13411">
    <property type="entry name" value="MerR_1"/>
    <property type="match status" value="1"/>
</dbReference>
<reference evidence="4" key="1">
    <citation type="submission" date="2020-02" db="EMBL/GenBank/DDBJ databases">
        <authorList>
            <person name="Meier V. D."/>
        </authorList>
    </citation>
    <scope>NUCLEOTIDE SEQUENCE</scope>
    <source>
        <strain evidence="4">AVDCRST_MAG28</strain>
    </source>
</reference>
<dbReference type="PRINTS" id="PR00040">
    <property type="entry name" value="HTHMERR"/>
</dbReference>
<dbReference type="AlphaFoldDB" id="A0A6J4QQQ8"/>
<feature type="domain" description="HTH merR-type" evidence="3">
    <location>
        <begin position="8"/>
        <end position="77"/>
    </location>
</feature>
<keyword evidence="2" id="KW-0175">Coiled coil</keyword>
<evidence type="ECO:0000313" key="4">
    <source>
        <dbReference type="EMBL" id="CAA9452108.1"/>
    </source>
</evidence>
<feature type="coiled-coil region" evidence="2">
    <location>
        <begin position="90"/>
        <end position="117"/>
    </location>
</feature>